<evidence type="ECO:0000256" key="1">
    <source>
        <dbReference type="ARBA" id="ARBA00004294"/>
    </source>
</evidence>
<keyword evidence="4" id="KW-1134">Transmembrane beta strand</keyword>
<comment type="subcellular location">
    <subcellularLocation>
        <location evidence="1">Mitochondrion outer membrane</location>
    </subcellularLocation>
</comment>
<evidence type="ECO:0000256" key="3">
    <source>
        <dbReference type="ARBA" id="ARBA00022448"/>
    </source>
</evidence>
<dbReference type="Gene3D" id="2.40.160.10">
    <property type="entry name" value="Porin"/>
    <property type="match status" value="1"/>
</dbReference>
<evidence type="ECO:0000256" key="7">
    <source>
        <dbReference type="ARBA" id="ARBA00023065"/>
    </source>
</evidence>
<keyword evidence="7" id="KW-0406">Ion transport</keyword>
<name>A0A9Q0N3B7_9DIPT</name>
<evidence type="ECO:0000256" key="8">
    <source>
        <dbReference type="ARBA" id="ARBA00023114"/>
    </source>
</evidence>
<dbReference type="PRINTS" id="PR00185">
    <property type="entry name" value="EUKARYTPORIN"/>
</dbReference>
<keyword evidence="10" id="KW-0472">Membrane</keyword>
<reference evidence="11" key="1">
    <citation type="submission" date="2022-07" db="EMBL/GenBank/DDBJ databases">
        <authorList>
            <person name="Trinca V."/>
            <person name="Uliana J.V.C."/>
            <person name="Torres T.T."/>
            <person name="Ward R.J."/>
            <person name="Monesi N."/>
        </authorList>
    </citation>
    <scope>NUCLEOTIDE SEQUENCE</scope>
    <source>
        <strain evidence="11">HSMRA1968</strain>
        <tissue evidence="11">Whole embryos</tissue>
    </source>
</reference>
<accession>A0A9Q0N3B7</accession>
<dbReference type="AlphaFoldDB" id="A0A9Q0N3B7"/>
<keyword evidence="8" id="KW-0626">Porin</keyword>
<dbReference type="PANTHER" id="PTHR11743:SF70">
    <property type="entry name" value="GH26960P-RELATED"/>
    <property type="match status" value="1"/>
</dbReference>
<dbReference type="Proteomes" id="UP001151699">
    <property type="component" value="Chromosome B"/>
</dbReference>
<proteinExistence type="inferred from homology"/>
<gene>
    <name evidence="11" type="primary">porin_0</name>
    <name evidence="11" type="ORF">Bhyg_07739</name>
</gene>
<comment type="similarity">
    <text evidence="2">Belongs to the eukaryotic mitochondrial porin family.</text>
</comment>
<dbReference type="OrthoDB" id="7827681at2759"/>
<keyword evidence="3" id="KW-0813">Transport</keyword>
<dbReference type="PANTHER" id="PTHR11743">
    <property type="entry name" value="VOLTAGE-DEPENDENT ANION-SELECTIVE CHANNEL"/>
    <property type="match status" value="1"/>
</dbReference>
<dbReference type="CDD" id="cd07306">
    <property type="entry name" value="Porin3_VDAC"/>
    <property type="match status" value="1"/>
</dbReference>
<keyword evidence="6" id="KW-1000">Mitochondrion outer membrane</keyword>
<evidence type="ECO:0000256" key="6">
    <source>
        <dbReference type="ARBA" id="ARBA00022787"/>
    </source>
</evidence>
<dbReference type="EMBL" id="WJQU01000002">
    <property type="protein sequence ID" value="KAJ6642785.1"/>
    <property type="molecule type" value="Genomic_DNA"/>
</dbReference>
<dbReference type="GO" id="GO:0015288">
    <property type="term" value="F:porin activity"/>
    <property type="evidence" value="ECO:0007669"/>
    <property type="project" value="UniProtKB-KW"/>
</dbReference>
<evidence type="ECO:0000313" key="11">
    <source>
        <dbReference type="EMBL" id="KAJ6642785.1"/>
    </source>
</evidence>
<dbReference type="InterPro" id="IPR023614">
    <property type="entry name" value="Porin_dom_sf"/>
</dbReference>
<keyword evidence="9" id="KW-0496">Mitochondrion</keyword>
<evidence type="ECO:0000256" key="9">
    <source>
        <dbReference type="ARBA" id="ARBA00023128"/>
    </source>
</evidence>
<evidence type="ECO:0000256" key="2">
    <source>
        <dbReference type="ARBA" id="ARBA00007780"/>
    </source>
</evidence>
<dbReference type="InterPro" id="IPR001925">
    <property type="entry name" value="Porin_Euk"/>
</dbReference>
<dbReference type="Pfam" id="PF01459">
    <property type="entry name" value="Porin_3"/>
    <property type="match status" value="1"/>
</dbReference>
<evidence type="ECO:0000256" key="10">
    <source>
        <dbReference type="ARBA" id="ARBA00023136"/>
    </source>
</evidence>
<dbReference type="FunFam" id="2.40.160.10:FF:000001">
    <property type="entry name" value="Voltage-dependent anion-selective channel protein 2"/>
    <property type="match status" value="1"/>
</dbReference>
<comment type="caution">
    <text evidence="11">The sequence shown here is derived from an EMBL/GenBank/DDBJ whole genome shotgun (WGS) entry which is preliminary data.</text>
</comment>
<dbReference type="GO" id="GO:0046930">
    <property type="term" value="C:pore complex"/>
    <property type="evidence" value="ECO:0007669"/>
    <property type="project" value="UniProtKB-KW"/>
</dbReference>
<sequence>MTPPAYSDLGKQARDVFKKGYNFGLWKLDCKLKTESGLEFFTGGHSNYETKKVFGSLETKSKINDYGLTISEKWTTHNMLYTEITHADKFIKGLKLTFEGSFSPQSGNKNGRVKASFSQENVRLDTDMNVNLCGPLITMSGVVGYEEWLAGYKTTFDSQRSRFFGKQFAIDYVGKEFVVHANLNDGQEYSGSIFHKVNPNLNAGVQLSWSGRTNNTRIGVGGQYDLNKNITLRAKVDNSSQIGLGYQQKLHENITICLSTLIDAKNFNAGGHKLGFALELHV</sequence>
<dbReference type="InterPro" id="IPR027246">
    <property type="entry name" value="Porin_Euk/Tom40"/>
</dbReference>
<keyword evidence="12" id="KW-1185">Reference proteome</keyword>
<evidence type="ECO:0000313" key="12">
    <source>
        <dbReference type="Proteomes" id="UP001151699"/>
    </source>
</evidence>
<protein>
    <submittedName>
        <fullName evidence="11">Voltage-dependent anion-selective channel</fullName>
    </submittedName>
</protein>
<dbReference type="SUPFAM" id="SSF56935">
    <property type="entry name" value="Porins"/>
    <property type="match status" value="1"/>
</dbReference>
<evidence type="ECO:0000256" key="4">
    <source>
        <dbReference type="ARBA" id="ARBA00022452"/>
    </source>
</evidence>
<dbReference type="GO" id="GO:0008308">
    <property type="term" value="F:voltage-gated monoatomic anion channel activity"/>
    <property type="evidence" value="ECO:0007669"/>
    <property type="project" value="InterPro"/>
</dbReference>
<evidence type="ECO:0000256" key="5">
    <source>
        <dbReference type="ARBA" id="ARBA00022692"/>
    </source>
</evidence>
<organism evidence="11 12">
    <name type="scientific">Pseudolycoriella hygida</name>
    <dbReference type="NCBI Taxonomy" id="35572"/>
    <lineage>
        <taxon>Eukaryota</taxon>
        <taxon>Metazoa</taxon>
        <taxon>Ecdysozoa</taxon>
        <taxon>Arthropoda</taxon>
        <taxon>Hexapoda</taxon>
        <taxon>Insecta</taxon>
        <taxon>Pterygota</taxon>
        <taxon>Neoptera</taxon>
        <taxon>Endopterygota</taxon>
        <taxon>Diptera</taxon>
        <taxon>Nematocera</taxon>
        <taxon>Sciaroidea</taxon>
        <taxon>Sciaridae</taxon>
        <taxon>Pseudolycoriella</taxon>
    </lineage>
</organism>
<keyword evidence="5" id="KW-0812">Transmembrane</keyword>
<dbReference type="GO" id="GO:0005741">
    <property type="term" value="C:mitochondrial outer membrane"/>
    <property type="evidence" value="ECO:0007669"/>
    <property type="project" value="UniProtKB-SubCell"/>
</dbReference>